<keyword evidence="3" id="KW-0687">Ribonucleoprotein</keyword>
<organism evidence="7 8">
    <name type="scientific">Candidatus Zambryskibacteria bacterium RIFCSPHIGHO2_01_FULL_49_18</name>
    <dbReference type="NCBI Taxonomy" id="1802740"/>
    <lineage>
        <taxon>Bacteria</taxon>
        <taxon>Candidatus Zambryskiibacteriota</taxon>
    </lineage>
</organism>
<keyword evidence="2" id="KW-0689">Ribosomal protein</keyword>
<name>A0A1G2T3E5_9BACT</name>
<dbReference type="InterPro" id="IPR036935">
    <property type="entry name" value="Ribosomal_bL9_N_sf"/>
</dbReference>
<dbReference type="SUPFAM" id="SSF55658">
    <property type="entry name" value="L9 N-domain-like"/>
    <property type="match status" value="1"/>
</dbReference>
<gene>
    <name evidence="7" type="ORF">A2758_02680</name>
</gene>
<dbReference type="Proteomes" id="UP000178612">
    <property type="component" value="Unassembled WGS sequence"/>
</dbReference>
<dbReference type="InterPro" id="IPR000244">
    <property type="entry name" value="Ribosomal_bL9"/>
</dbReference>
<evidence type="ECO:0000259" key="6">
    <source>
        <dbReference type="Pfam" id="PF01281"/>
    </source>
</evidence>
<evidence type="ECO:0000256" key="2">
    <source>
        <dbReference type="ARBA" id="ARBA00022980"/>
    </source>
</evidence>
<evidence type="ECO:0000256" key="5">
    <source>
        <dbReference type="SAM" id="Coils"/>
    </source>
</evidence>
<evidence type="ECO:0000256" key="4">
    <source>
        <dbReference type="ARBA" id="ARBA00035292"/>
    </source>
</evidence>
<dbReference type="EMBL" id="MHVJ01000013">
    <property type="protein sequence ID" value="OHA91339.1"/>
    <property type="molecule type" value="Genomic_DNA"/>
</dbReference>
<reference evidence="7 8" key="1">
    <citation type="journal article" date="2016" name="Nat. Commun.">
        <title>Thousands of microbial genomes shed light on interconnected biogeochemical processes in an aquifer system.</title>
        <authorList>
            <person name="Anantharaman K."/>
            <person name="Brown C.T."/>
            <person name="Hug L.A."/>
            <person name="Sharon I."/>
            <person name="Castelle C.J."/>
            <person name="Probst A.J."/>
            <person name="Thomas B.C."/>
            <person name="Singh A."/>
            <person name="Wilkins M.J."/>
            <person name="Karaoz U."/>
            <person name="Brodie E.L."/>
            <person name="Williams K.H."/>
            <person name="Hubbard S.S."/>
            <person name="Banfield J.F."/>
        </authorList>
    </citation>
    <scope>NUCLEOTIDE SEQUENCE [LARGE SCALE GENOMIC DNA]</scope>
</reference>
<evidence type="ECO:0000256" key="1">
    <source>
        <dbReference type="ARBA" id="ARBA00010605"/>
    </source>
</evidence>
<evidence type="ECO:0000313" key="8">
    <source>
        <dbReference type="Proteomes" id="UP000178612"/>
    </source>
</evidence>
<keyword evidence="5" id="KW-0175">Coiled coil</keyword>
<dbReference type="GO" id="GO:0005840">
    <property type="term" value="C:ribosome"/>
    <property type="evidence" value="ECO:0007669"/>
    <property type="project" value="UniProtKB-KW"/>
</dbReference>
<dbReference type="GO" id="GO:1990904">
    <property type="term" value="C:ribonucleoprotein complex"/>
    <property type="evidence" value="ECO:0007669"/>
    <property type="project" value="UniProtKB-KW"/>
</dbReference>
<dbReference type="GO" id="GO:0003735">
    <property type="term" value="F:structural constituent of ribosome"/>
    <property type="evidence" value="ECO:0007669"/>
    <property type="project" value="InterPro"/>
</dbReference>
<dbReference type="Gene3D" id="3.40.5.10">
    <property type="entry name" value="Ribosomal protein L9, N-terminal domain"/>
    <property type="match status" value="1"/>
</dbReference>
<evidence type="ECO:0000256" key="3">
    <source>
        <dbReference type="ARBA" id="ARBA00023274"/>
    </source>
</evidence>
<dbReference type="InterPro" id="IPR020070">
    <property type="entry name" value="Ribosomal_bL9_N"/>
</dbReference>
<dbReference type="InterPro" id="IPR009027">
    <property type="entry name" value="Ribosomal_bL9/RNase_H1_N"/>
</dbReference>
<evidence type="ECO:0000313" key="7">
    <source>
        <dbReference type="EMBL" id="OHA91339.1"/>
    </source>
</evidence>
<sequence length="88" mass="10135">MKVIFLKDVKGQGRKFEEKSVADGYALNFLLPRNFAVTADNASRVKVEELKKASEANKAKEAMELEEKEKKRLEKHQALEEFRKAQHS</sequence>
<comment type="similarity">
    <text evidence="1">Belongs to the bacterial ribosomal protein bL9 family.</text>
</comment>
<dbReference type="Pfam" id="PF01281">
    <property type="entry name" value="Ribosomal_L9_N"/>
    <property type="match status" value="1"/>
</dbReference>
<dbReference type="GO" id="GO:0006412">
    <property type="term" value="P:translation"/>
    <property type="evidence" value="ECO:0007669"/>
    <property type="project" value="InterPro"/>
</dbReference>
<dbReference type="PANTHER" id="PTHR21368">
    <property type="entry name" value="50S RIBOSOMAL PROTEIN L9"/>
    <property type="match status" value="1"/>
</dbReference>
<feature type="coiled-coil region" evidence="5">
    <location>
        <begin position="51"/>
        <end position="85"/>
    </location>
</feature>
<dbReference type="AlphaFoldDB" id="A0A1G2T3E5"/>
<feature type="domain" description="Ribosomal protein L9" evidence="6">
    <location>
        <begin position="1"/>
        <end position="43"/>
    </location>
</feature>
<proteinExistence type="inferred from homology"/>
<comment type="caution">
    <text evidence="7">The sequence shown here is derived from an EMBL/GenBank/DDBJ whole genome shotgun (WGS) entry which is preliminary data.</text>
</comment>
<accession>A0A1G2T3E5</accession>
<protein>
    <recommendedName>
        <fullName evidence="4">Large ribosomal subunit protein bL9</fullName>
    </recommendedName>
</protein>